<accession>A0A222FLZ4</accession>
<dbReference type="Pfam" id="PF00015">
    <property type="entry name" value="MCPsignal"/>
    <property type="match status" value="1"/>
</dbReference>
<dbReference type="Gene3D" id="1.10.287.950">
    <property type="entry name" value="Methyl-accepting chemotaxis protein"/>
    <property type="match status" value="1"/>
</dbReference>
<dbReference type="RefSeq" id="WP_094060953.1">
    <property type="nucleotide sequence ID" value="NZ_CP022530.1"/>
</dbReference>
<evidence type="ECO:0000259" key="9">
    <source>
        <dbReference type="PROSITE" id="PS50111"/>
    </source>
</evidence>
<proteinExistence type="inferred from homology"/>
<dbReference type="PANTHER" id="PTHR32089:SF119">
    <property type="entry name" value="METHYL-ACCEPTING CHEMOTAXIS PROTEIN CTPL"/>
    <property type="match status" value="1"/>
</dbReference>
<name>A0A222FLZ4_9GAMM</name>
<comment type="similarity">
    <text evidence="6">Belongs to the methyl-accepting chemotaxis (MCP) protein family.</text>
</comment>
<keyword evidence="2 8" id="KW-0812">Transmembrane</keyword>
<dbReference type="InterPro" id="IPR004090">
    <property type="entry name" value="Chemotax_Me-accpt_rcpt"/>
</dbReference>
<evidence type="ECO:0000256" key="1">
    <source>
        <dbReference type="ARBA" id="ARBA00004141"/>
    </source>
</evidence>
<evidence type="ECO:0000256" key="3">
    <source>
        <dbReference type="ARBA" id="ARBA00022989"/>
    </source>
</evidence>
<keyword evidence="4 8" id="KW-0472">Membrane</keyword>
<organism evidence="11 12">
    <name type="scientific">Bacterioplanes sanyensis</name>
    <dbReference type="NCBI Taxonomy" id="1249553"/>
    <lineage>
        <taxon>Bacteria</taxon>
        <taxon>Pseudomonadati</taxon>
        <taxon>Pseudomonadota</taxon>
        <taxon>Gammaproteobacteria</taxon>
        <taxon>Oceanospirillales</taxon>
        <taxon>Oceanospirillaceae</taxon>
        <taxon>Bacterioplanes</taxon>
    </lineage>
</organism>
<dbReference type="SUPFAM" id="SSF58104">
    <property type="entry name" value="Methyl-accepting chemotaxis protein (MCP) signaling domain"/>
    <property type="match status" value="1"/>
</dbReference>
<dbReference type="GO" id="GO:0007165">
    <property type="term" value="P:signal transduction"/>
    <property type="evidence" value="ECO:0007669"/>
    <property type="project" value="UniProtKB-KW"/>
</dbReference>
<dbReference type="InterPro" id="IPR003660">
    <property type="entry name" value="HAMP_dom"/>
</dbReference>
<evidence type="ECO:0000313" key="11">
    <source>
        <dbReference type="EMBL" id="ASP39779.1"/>
    </source>
</evidence>
<keyword evidence="5 7" id="KW-0807">Transducer</keyword>
<dbReference type="GO" id="GO:0016020">
    <property type="term" value="C:membrane"/>
    <property type="evidence" value="ECO:0007669"/>
    <property type="project" value="UniProtKB-SubCell"/>
</dbReference>
<keyword evidence="12" id="KW-1185">Reference proteome</keyword>
<dbReference type="OrthoDB" id="6376221at2"/>
<evidence type="ECO:0000256" key="6">
    <source>
        <dbReference type="ARBA" id="ARBA00029447"/>
    </source>
</evidence>
<evidence type="ECO:0000313" key="12">
    <source>
        <dbReference type="Proteomes" id="UP000202440"/>
    </source>
</evidence>
<dbReference type="PROSITE" id="PS50885">
    <property type="entry name" value="HAMP"/>
    <property type="match status" value="1"/>
</dbReference>
<protein>
    <submittedName>
        <fullName evidence="11">Chemotaxis protein</fullName>
    </submittedName>
</protein>
<dbReference type="GO" id="GO:0004888">
    <property type="term" value="F:transmembrane signaling receptor activity"/>
    <property type="evidence" value="ECO:0007669"/>
    <property type="project" value="InterPro"/>
</dbReference>
<evidence type="ECO:0000256" key="8">
    <source>
        <dbReference type="SAM" id="Phobius"/>
    </source>
</evidence>
<evidence type="ECO:0000259" key="10">
    <source>
        <dbReference type="PROSITE" id="PS50885"/>
    </source>
</evidence>
<feature type="transmembrane region" description="Helical" evidence="8">
    <location>
        <begin position="184"/>
        <end position="204"/>
    </location>
</feature>
<dbReference type="FunFam" id="1.10.287.950:FF:000001">
    <property type="entry name" value="Methyl-accepting chemotaxis sensory transducer"/>
    <property type="match status" value="1"/>
</dbReference>
<dbReference type="SMART" id="SM00283">
    <property type="entry name" value="MA"/>
    <property type="match status" value="1"/>
</dbReference>
<comment type="subcellular location">
    <subcellularLocation>
        <location evidence="1">Membrane</location>
        <topology evidence="1">Multi-pass membrane protein</topology>
    </subcellularLocation>
</comment>
<dbReference type="InterPro" id="IPR004089">
    <property type="entry name" value="MCPsignal_dom"/>
</dbReference>
<reference evidence="11 12" key="1">
    <citation type="submission" date="2017-07" db="EMBL/GenBank/DDBJ databases">
        <title>Annotated genome sequence of Bacterioplanes sanyensis isolated from Red Sea.</title>
        <authorList>
            <person name="Rehman Z.U."/>
        </authorList>
    </citation>
    <scope>NUCLEOTIDE SEQUENCE [LARGE SCALE GENOMIC DNA]</scope>
    <source>
        <strain evidence="11 12">NV9</strain>
    </source>
</reference>
<evidence type="ECO:0000256" key="2">
    <source>
        <dbReference type="ARBA" id="ARBA00022692"/>
    </source>
</evidence>
<dbReference type="KEGG" id="bsan:CHH28_14340"/>
<feature type="domain" description="HAMP" evidence="10">
    <location>
        <begin position="208"/>
        <end position="262"/>
    </location>
</feature>
<dbReference type="GO" id="GO:0006935">
    <property type="term" value="P:chemotaxis"/>
    <property type="evidence" value="ECO:0007669"/>
    <property type="project" value="InterPro"/>
</dbReference>
<gene>
    <name evidence="11" type="ORF">CHH28_14340</name>
</gene>
<dbReference type="EMBL" id="CP022530">
    <property type="protein sequence ID" value="ASP39779.1"/>
    <property type="molecule type" value="Genomic_DNA"/>
</dbReference>
<feature type="transmembrane region" description="Helical" evidence="8">
    <location>
        <begin position="12"/>
        <end position="30"/>
    </location>
</feature>
<evidence type="ECO:0000256" key="4">
    <source>
        <dbReference type="ARBA" id="ARBA00023136"/>
    </source>
</evidence>
<dbReference type="SMART" id="SM00304">
    <property type="entry name" value="HAMP"/>
    <property type="match status" value="1"/>
</dbReference>
<dbReference type="Pfam" id="PF00672">
    <property type="entry name" value="HAMP"/>
    <property type="match status" value="1"/>
</dbReference>
<dbReference type="PROSITE" id="PS50111">
    <property type="entry name" value="CHEMOTAXIS_TRANSDUC_2"/>
    <property type="match status" value="1"/>
</dbReference>
<evidence type="ECO:0000256" key="5">
    <source>
        <dbReference type="ARBA" id="ARBA00023224"/>
    </source>
</evidence>
<sequence>MQFLGAVSIKVKILSLAAVAIVGFITNLLINSSVNQENSERLQTIQERYFPVVQESKANLVRLARIEELLSTAVSTGEMDFVRSADALQKEVLNSFDSLDSLWPGAANDSRSARQAFSEYFRVARNVSAGMAEGTIDMSSLSGSIKTMNAALELSRGQMQQYSAAAIAAFDETVTQSNNAVKDALLYGMIVTLVAVVILLLVAWSTTRSIGKSLSGLLGSLKDIAQGEGHLTRRIDKTSSDEIGDVVDWFNLFVEKLHSSIGEIVAACQPLTKVSADLGDLTSQTSQASERQNMATEQVSLVVEEMATSIREVSSSANSAAEAAHDADSSAKAGGEVVNQTVTSINRLAQEVERAGDVIRQLEADTGNVAAILDVIKGIAEQTNLLALNAAIEAARAGEQGRGFAVVADEVRTLASRTQDSTQEIQNVIEKLQSAANSAVSAMADSKARAEESVTQAAKTNDSLSVITEKIESISAMNMSIASTTEQQDQAAASILENVSGIRATSEAALASVQQVENASQSLASISATLQRVTGQFRV</sequence>
<keyword evidence="3 8" id="KW-1133">Transmembrane helix</keyword>
<feature type="domain" description="Methyl-accepting transducer" evidence="9">
    <location>
        <begin position="267"/>
        <end position="503"/>
    </location>
</feature>
<dbReference type="CDD" id="cd11386">
    <property type="entry name" value="MCP_signal"/>
    <property type="match status" value="1"/>
</dbReference>
<dbReference type="PANTHER" id="PTHR32089">
    <property type="entry name" value="METHYL-ACCEPTING CHEMOTAXIS PROTEIN MCPB"/>
    <property type="match status" value="1"/>
</dbReference>
<dbReference type="AlphaFoldDB" id="A0A222FLZ4"/>
<dbReference type="CDD" id="cd06225">
    <property type="entry name" value="HAMP"/>
    <property type="match status" value="1"/>
</dbReference>
<dbReference type="Proteomes" id="UP000202440">
    <property type="component" value="Chromosome"/>
</dbReference>
<dbReference type="PRINTS" id="PR00260">
    <property type="entry name" value="CHEMTRNSDUCR"/>
</dbReference>
<evidence type="ECO:0000256" key="7">
    <source>
        <dbReference type="PROSITE-ProRule" id="PRU00284"/>
    </source>
</evidence>